<organism evidence="1 2">
    <name type="scientific">Streptomyces phage Karimac</name>
    <dbReference type="NCBI Taxonomy" id="2283303"/>
    <lineage>
        <taxon>Viruses</taxon>
        <taxon>Duplodnaviria</taxon>
        <taxon>Heunggongvirae</taxon>
        <taxon>Uroviricota</taxon>
        <taxon>Caudoviricetes</taxon>
        <taxon>Stanwilliamsviridae</taxon>
        <taxon>Boydwoodruffvirinae</taxon>
        <taxon>Karimacvirus</taxon>
        <taxon>Karimacvirus karimac</taxon>
        <taxon>Streptomyces virus Karimac</taxon>
    </lineage>
</organism>
<dbReference type="RefSeq" id="YP_009840241.1">
    <property type="nucleotide sequence ID" value="NC_048724.1"/>
</dbReference>
<keyword evidence="1" id="KW-0378">Hydrolase</keyword>
<proteinExistence type="predicted"/>
<keyword evidence="1" id="KW-0540">Nuclease</keyword>
<dbReference type="Proteomes" id="UP000259862">
    <property type="component" value="Segment"/>
</dbReference>
<dbReference type="GO" id="GO:0004519">
    <property type="term" value="F:endonuclease activity"/>
    <property type="evidence" value="ECO:0007669"/>
    <property type="project" value="UniProtKB-KW"/>
</dbReference>
<evidence type="ECO:0000313" key="2">
    <source>
        <dbReference type="Proteomes" id="UP000259862"/>
    </source>
</evidence>
<dbReference type="EMBL" id="MH590599">
    <property type="protein sequence ID" value="AXH69953.1"/>
    <property type="molecule type" value="Genomic_DNA"/>
</dbReference>
<evidence type="ECO:0000313" key="1">
    <source>
        <dbReference type="EMBL" id="AXH69953.1"/>
    </source>
</evidence>
<dbReference type="SUPFAM" id="SSF54060">
    <property type="entry name" value="His-Me finger endonucleases"/>
    <property type="match status" value="1"/>
</dbReference>
<dbReference type="KEGG" id="vg:55610348"/>
<accession>A0A345MHC2</accession>
<keyword evidence="2" id="KW-1185">Reference proteome</keyword>
<dbReference type="InterPro" id="IPR044925">
    <property type="entry name" value="His-Me_finger_sf"/>
</dbReference>
<dbReference type="GeneID" id="55610348"/>
<reference evidence="1 2" key="1">
    <citation type="submission" date="2018-07" db="EMBL/GenBank/DDBJ databases">
        <authorList>
            <person name="Hale R.H."/>
            <person name="Adeyemo E.A."/>
            <person name="Delwel I.O."/>
            <person name="Garcia C."/>
            <person name="Hamid F."/>
            <person name="Martinez A."/>
            <person name="Perez Osorio E."/>
            <person name="Smith B."/>
            <person name="Standridge C.A."/>
            <person name="Bhuiyan S."/>
            <person name="Visi D.K."/>
            <person name="Allen M.S."/>
            <person name="Hughes L.E."/>
            <person name="Garlena R.A."/>
            <person name="Russell D.A."/>
            <person name="Pope W.H."/>
            <person name="Jacobs-Sera D."/>
            <person name="Hatfull G.F."/>
        </authorList>
    </citation>
    <scope>NUCLEOTIDE SEQUENCE [LARGE SCALE GENOMIC DNA]</scope>
</reference>
<sequence>MYVPIRNWHNRKRLLSEDGYVLVWAPEHPKSFNGGWYYEHRMVFEARLKRMLKSDETVHHIGIKTDNTWKNLFLCTWEEHNRLNRAEHLALTRR</sequence>
<name>A0A345MHC2_9CAUD</name>
<keyword evidence="1" id="KW-0255">Endonuclease</keyword>
<gene>
    <name evidence="1" type="primary">69</name>
    <name evidence="1" type="ORF">SEA_KARIMAC_69</name>
</gene>
<dbReference type="Gene3D" id="3.90.75.20">
    <property type="match status" value="1"/>
</dbReference>
<protein>
    <submittedName>
        <fullName evidence="1">HNH endonuclease</fullName>
    </submittedName>
</protein>